<reference evidence="3" key="1">
    <citation type="submission" date="2014-11" db="EMBL/GenBank/DDBJ databases">
        <authorList>
            <person name="Zhu J."/>
            <person name="Qi W."/>
            <person name="Song R."/>
        </authorList>
    </citation>
    <scope>NUCLEOTIDE SEQUENCE</scope>
    <source>
        <strain evidence="3">IFM 0406</strain>
    </source>
</reference>
<name>A0A0U1YZE9_9NOCA</name>
<dbReference type="InterPro" id="IPR027417">
    <property type="entry name" value="P-loop_NTPase"/>
</dbReference>
<accession>A0A0U1YZE9</accession>
<dbReference type="AlphaFoldDB" id="A0A0U1YZE9"/>
<protein>
    <submittedName>
        <fullName evidence="3">Putative antiporter/lipoprotein</fullName>
    </submittedName>
</protein>
<evidence type="ECO:0000313" key="3">
    <source>
        <dbReference type="EMBL" id="AJO72794.1"/>
    </source>
</evidence>
<dbReference type="RefSeq" id="WP_082870926.1">
    <property type="nucleotide sequence ID" value="NZ_JABMCZ010000001.1"/>
</dbReference>
<dbReference type="InterPro" id="IPR044304">
    <property type="entry name" value="NUBPL-like"/>
</dbReference>
<dbReference type="EMBL" id="KP161205">
    <property type="protein sequence ID" value="AJO72794.1"/>
    <property type="molecule type" value="Genomic_DNA"/>
</dbReference>
<dbReference type="SUPFAM" id="SSF52540">
    <property type="entry name" value="P-loop containing nucleoside triphosphate hydrolases"/>
    <property type="match status" value="1"/>
</dbReference>
<proteinExistence type="predicted"/>
<dbReference type="PANTHER" id="PTHR42961">
    <property type="entry name" value="IRON-SULFUR PROTEIN NUBPL"/>
    <property type="match status" value="1"/>
</dbReference>
<dbReference type="InterPro" id="IPR033756">
    <property type="entry name" value="YlxH/NBP35"/>
</dbReference>
<dbReference type="GO" id="GO:0016226">
    <property type="term" value="P:iron-sulfur cluster assembly"/>
    <property type="evidence" value="ECO:0007669"/>
    <property type="project" value="InterPro"/>
</dbReference>
<keyword evidence="3" id="KW-0449">Lipoprotein</keyword>
<dbReference type="Pfam" id="PF10609">
    <property type="entry name" value="ParA"/>
    <property type="match status" value="1"/>
</dbReference>
<evidence type="ECO:0000256" key="1">
    <source>
        <dbReference type="ARBA" id="ARBA00022741"/>
    </source>
</evidence>
<keyword evidence="1" id="KW-0547">Nucleotide-binding</keyword>
<dbReference type="Gene3D" id="3.40.50.300">
    <property type="entry name" value="P-loop containing nucleotide triphosphate hydrolases"/>
    <property type="match status" value="1"/>
</dbReference>
<sequence length="251" mass="26798">MTTPSFATPVVAVASGKGGVGKSSIALTLARALTGSGLRVGLVDADVYGPDIPRMVGLRRDVPAKSLRIVDFTSREPDLEAVEIDGIQIASAGFLLAGTQPFAAGTDFAELLLARLITRTRWEDRQLLVVDLPPGTNDLGRALPRMAERVAVLLVVTPAEVSHLDSHRLVTVLERFEIPILGGVENMAHLSCPHCTCRIDLHPPTPSDRTIWSRGITKLTSVPYRPGATPAPTDLDAVTGAVRDYLSLNGR</sequence>
<dbReference type="GO" id="GO:0005524">
    <property type="term" value="F:ATP binding"/>
    <property type="evidence" value="ECO:0007669"/>
    <property type="project" value="UniProtKB-KW"/>
</dbReference>
<dbReference type="PANTHER" id="PTHR42961:SF2">
    <property type="entry name" value="IRON-SULFUR PROTEIN NUBPL"/>
    <property type="match status" value="1"/>
</dbReference>
<evidence type="ECO:0000256" key="2">
    <source>
        <dbReference type="ARBA" id="ARBA00022840"/>
    </source>
</evidence>
<organism evidence="3">
    <name type="scientific">Nocardia terpenica</name>
    <dbReference type="NCBI Taxonomy" id="455432"/>
    <lineage>
        <taxon>Bacteria</taxon>
        <taxon>Bacillati</taxon>
        <taxon>Actinomycetota</taxon>
        <taxon>Actinomycetes</taxon>
        <taxon>Mycobacteriales</taxon>
        <taxon>Nocardiaceae</taxon>
        <taxon>Nocardia</taxon>
    </lineage>
</organism>
<dbReference type="GO" id="GO:0051539">
    <property type="term" value="F:4 iron, 4 sulfur cluster binding"/>
    <property type="evidence" value="ECO:0007669"/>
    <property type="project" value="TreeGrafter"/>
</dbReference>
<reference evidence="3" key="2">
    <citation type="journal article" date="2016" name="Org. Biomol. Chem.">
        <title>Target-specific identification and characterization of the putative gene cluster for brasilinolide biosynthesis revealing the mechanistic insights and combinatorial synthetic utility of 2-deoxy-l-fucose biosynthetic enzymes.</title>
        <authorList>
            <person name="Chiu H.T."/>
            <person name="Weng C.P."/>
            <person name="Lin Y.C."/>
            <person name="Chen K.H."/>
        </authorList>
    </citation>
    <scope>NUCLEOTIDE SEQUENCE</scope>
    <source>
        <strain evidence="3">IFM 0406</strain>
    </source>
</reference>
<keyword evidence="2" id="KW-0067">ATP-binding</keyword>
<dbReference type="OrthoDB" id="3448281at2"/>